<feature type="domain" description="Glycosyl transferase family 1" evidence="1">
    <location>
        <begin position="219"/>
        <end position="379"/>
    </location>
</feature>
<evidence type="ECO:0000259" key="1">
    <source>
        <dbReference type="Pfam" id="PF00534"/>
    </source>
</evidence>
<dbReference type="PANTHER" id="PTHR45947:SF3">
    <property type="entry name" value="SULFOQUINOVOSYL TRANSFERASE SQD2"/>
    <property type="match status" value="1"/>
</dbReference>
<dbReference type="Gene3D" id="3.40.50.2000">
    <property type="entry name" value="Glycogen Phosphorylase B"/>
    <property type="match status" value="2"/>
</dbReference>
<protein>
    <submittedName>
        <fullName evidence="3">Glycosyltransferase</fullName>
    </submittedName>
</protein>
<dbReference type="InterPro" id="IPR001296">
    <property type="entry name" value="Glyco_trans_1"/>
</dbReference>
<proteinExistence type="predicted"/>
<dbReference type="Proteomes" id="UP000584642">
    <property type="component" value="Unassembled WGS sequence"/>
</dbReference>
<dbReference type="Pfam" id="PF00534">
    <property type="entry name" value="Glycos_transf_1"/>
    <property type="match status" value="1"/>
</dbReference>
<organism evidence="3 4">
    <name type="scientific">Azospirillum oleiclasticum</name>
    <dbReference type="NCBI Taxonomy" id="2735135"/>
    <lineage>
        <taxon>Bacteria</taxon>
        <taxon>Pseudomonadati</taxon>
        <taxon>Pseudomonadota</taxon>
        <taxon>Alphaproteobacteria</taxon>
        <taxon>Rhodospirillales</taxon>
        <taxon>Azospirillaceae</taxon>
        <taxon>Azospirillum</taxon>
    </lineage>
</organism>
<keyword evidence="4" id="KW-1185">Reference proteome</keyword>
<sequence length="402" mass="42817">MMPDGQQEPRVCLVATHTAPALGWGGIAENTARLARAWAAAGRPFALCVSDGSEGPSLTAAAVARHLGLPSGGGPGGEAEVPIHLYRAWGWKRWGFGPGALPALYRACRDAERVYVNGVATWPTSLAVLVCRWLGRPYAVAVHGGLMPGHVDHIRRRKPLKWLFYRLITLPGLRAARAVHATAAVEADGVRALLPGARVVDIPNALDPADWPPLPPRTPDGGRVLCYIGRLSPEKGILPFLRLWLEERGPRDRLIVAGSGGGEYGAAVERLAADADGAVELCGYVDHAGLLDALARSDLVVLPSGLGEGGVRENFGYAVIEGMATGRPALVNRGMAWDGLEAEGAGLLFDPDPQSARAAIRRALALAPDELAAMAAAARRVVERDYRLEVVAERVWRMVTER</sequence>
<dbReference type="InterPro" id="IPR028098">
    <property type="entry name" value="Glyco_trans_4-like_N"/>
</dbReference>
<dbReference type="RefSeq" id="WP_180286403.1">
    <property type="nucleotide sequence ID" value="NZ_JABFDB010000042.1"/>
</dbReference>
<feature type="domain" description="Glycosyltransferase subfamily 4-like N-terminal" evidence="2">
    <location>
        <begin position="25"/>
        <end position="204"/>
    </location>
</feature>
<name>A0ABX2TLM5_9PROT</name>
<gene>
    <name evidence="3" type="ORF">HND93_33395</name>
</gene>
<dbReference type="SUPFAM" id="SSF53756">
    <property type="entry name" value="UDP-Glycosyltransferase/glycogen phosphorylase"/>
    <property type="match status" value="1"/>
</dbReference>
<dbReference type="Pfam" id="PF13579">
    <property type="entry name" value="Glyco_trans_4_4"/>
    <property type="match status" value="1"/>
</dbReference>
<evidence type="ECO:0000259" key="2">
    <source>
        <dbReference type="Pfam" id="PF13579"/>
    </source>
</evidence>
<dbReference type="PANTHER" id="PTHR45947">
    <property type="entry name" value="SULFOQUINOVOSYL TRANSFERASE SQD2"/>
    <property type="match status" value="1"/>
</dbReference>
<accession>A0ABX2TLM5</accession>
<evidence type="ECO:0000313" key="4">
    <source>
        <dbReference type="Proteomes" id="UP000584642"/>
    </source>
</evidence>
<reference evidence="3 4" key="1">
    <citation type="submission" date="2020-05" db="EMBL/GenBank/DDBJ databases">
        <title>Azospirillum oleiclasticum sp. nov, a nitrogen-fixing and heavy crude oil-emulsifying bacterium isolated from the crude oil of Yumen Oilfield.</title>
        <authorList>
            <person name="Wu D."/>
            <person name="Cai M."/>
            <person name="Zhang X."/>
        </authorList>
    </citation>
    <scope>NUCLEOTIDE SEQUENCE [LARGE SCALE GENOMIC DNA]</scope>
    <source>
        <strain evidence="3 4">ROY-1-1-2</strain>
    </source>
</reference>
<evidence type="ECO:0000313" key="3">
    <source>
        <dbReference type="EMBL" id="NYZ24625.1"/>
    </source>
</evidence>
<dbReference type="EMBL" id="JABFDB010000042">
    <property type="protein sequence ID" value="NYZ24625.1"/>
    <property type="molecule type" value="Genomic_DNA"/>
</dbReference>
<comment type="caution">
    <text evidence="3">The sequence shown here is derived from an EMBL/GenBank/DDBJ whole genome shotgun (WGS) entry which is preliminary data.</text>
</comment>
<dbReference type="InterPro" id="IPR050194">
    <property type="entry name" value="Glycosyltransferase_grp1"/>
</dbReference>